<name>A0A5B7SS32_9FLAO</name>
<dbReference type="InterPro" id="IPR052559">
    <property type="entry name" value="V-haloperoxidase"/>
</dbReference>
<dbReference type="SUPFAM" id="SSF48317">
    <property type="entry name" value="Acid phosphatase/Vanadium-dependent haloperoxidase"/>
    <property type="match status" value="1"/>
</dbReference>
<dbReference type="PANTHER" id="PTHR34599:SF2">
    <property type="entry name" value="TRAF-TYPE DOMAIN-CONTAINING PROTEIN"/>
    <property type="match status" value="1"/>
</dbReference>
<dbReference type="InterPro" id="IPR036938">
    <property type="entry name" value="PAP2/HPO_sf"/>
</dbReference>
<dbReference type="InterPro" id="IPR000326">
    <property type="entry name" value="PAP2/HPO"/>
</dbReference>
<dbReference type="GO" id="GO:0004601">
    <property type="term" value="F:peroxidase activity"/>
    <property type="evidence" value="ECO:0007669"/>
    <property type="project" value="UniProtKB-KW"/>
</dbReference>
<dbReference type="AlphaFoldDB" id="A0A5B7SS32"/>
<dbReference type="PROSITE" id="PS51257">
    <property type="entry name" value="PROKAR_LIPOPROTEIN"/>
    <property type="match status" value="1"/>
</dbReference>
<dbReference type="Proteomes" id="UP000310017">
    <property type="component" value="Chromosome"/>
</dbReference>
<keyword evidence="3" id="KW-0575">Peroxidase</keyword>
<reference evidence="3 4" key="1">
    <citation type="submission" date="2019-05" db="EMBL/GenBank/DDBJ databases">
        <title>Genome sequencing of F202Z8.</title>
        <authorList>
            <person name="Kwon Y.M."/>
        </authorList>
    </citation>
    <scope>NUCLEOTIDE SEQUENCE [LARGE SCALE GENOMIC DNA]</scope>
    <source>
        <strain evidence="3 4">F202Z8</strain>
    </source>
</reference>
<feature type="signal peptide" evidence="1">
    <location>
        <begin position="1"/>
        <end position="29"/>
    </location>
</feature>
<keyword evidence="4" id="KW-1185">Reference proteome</keyword>
<dbReference type="KEGG" id="asag:FGM00_15575"/>
<dbReference type="OrthoDB" id="9780455at2"/>
<evidence type="ECO:0000256" key="1">
    <source>
        <dbReference type="SAM" id="SignalP"/>
    </source>
</evidence>
<feature type="chain" id="PRO_5023006122" evidence="1">
    <location>
        <begin position="30"/>
        <end position="460"/>
    </location>
</feature>
<feature type="domain" description="Phosphatidic acid phosphatase type 2/haloperoxidase" evidence="2">
    <location>
        <begin position="318"/>
        <end position="446"/>
    </location>
</feature>
<evidence type="ECO:0000313" key="3">
    <source>
        <dbReference type="EMBL" id="QCX01456.1"/>
    </source>
</evidence>
<dbReference type="Pfam" id="PF01569">
    <property type="entry name" value="PAP2"/>
    <property type="match status" value="1"/>
</dbReference>
<dbReference type="PANTHER" id="PTHR34599">
    <property type="entry name" value="PEROXIDASE-RELATED"/>
    <property type="match status" value="1"/>
</dbReference>
<dbReference type="EMBL" id="CP040710">
    <property type="protein sequence ID" value="QCX01456.1"/>
    <property type="molecule type" value="Genomic_DNA"/>
</dbReference>
<organism evidence="3 4">
    <name type="scientific">Aggregatimonas sangjinii</name>
    <dbReference type="NCBI Taxonomy" id="2583587"/>
    <lineage>
        <taxon>Bacteria</taxon>
        <taxon>Pseudomonadati</taxon>
        <taxon>Bacteroidota</taxon>
        <taxon>Flavobacteriia</taxon>
        <taxon>Flavobacteriales</taxon>
        <taxon>Flavobacteriaceae</taxon>
        <taxon>Aggregatimonas</taxon>
    </lineage>
</organism>
<proteinExistence type="predicted"/>
<evidence type="ECO:0000259" key="2">
    <source>
        <dbReference type="Pfam" id="PF01569"/>
    </source>
</evidence>
<dbReference type="CDD" id="cd03398">
    <property type="entry name" value="PAP2_haloperoxidase"/>
    <property type="match status" value="1"/>
</dbReference>
<keyword evidence="1" id="KW-0732">Signal</keyword>
<keyword evidence="3" id="KW-0560">Oxidoreductase</keyword>
<sequence>MLKGFQKRFINMRASNSAMLILTLLLAAACAPKHEQQKLNTYFDNGLSRYNRALTNVIVSDIFTPPVASRIYAYPNIAAYEGIRFMDSSKVSLAGQLNGLQALPLPDTKKEYYFPLSSMVAFMNVGKALVFDLEKVDALEKQILQEVQDIGIDSEIYTNSVAYGEELATAILAWASKDGYLQRTALPRYSVNDEPARWRPTPPDYMEAIEPHWNTLRPFTLSAADQFDPGLPTVFDSNEKSQFYQEAMEVYNTVTELDSNQVEIAKFWDCNPNISTTKGHVMYFQQQISPGGHWIHIAAQVLEQENANPVKAAQTMALTSIALADGFISCWDQKYKSTLTRPETYINNYIDPDWMPILQTPAFPEHTSGHSVASNAAATVLTNIFGDNYQYVDATEVPYGLPERSFKSFFEASEEAAISRLYGGIHYRPAIELGIVQGKAVGQHTFDTIEFEKSDFAYKE</sequence>
<accession>A0A5B7SS32</accession>
<evidence type="ECO:0000313" key="4">
    <source>
        <dbReference type="Proteomes" id="UP000310017"/>
    </source>
</evidence>
<protein>
    <submittedName>
        <fullName evidence="3">Vanadium-dependent haloperoxidase</fullName>
    </submittedName>
</protein>
<dbReference type="Gene3D" id="1.10.606.20">
    <property type="match status" value="1"/>
</dbReference>
<gene>
    <name evidence="3" type="ORF">FGM00_15575</name>
</gene>